<reference evidence="1" key="1">
    <citation type="submission" date="2021-02" db="EMBL/GenBank/DDBJ databases">
        <authorList>
            <person name="Nowell W R."/>
        </authorList>
    </citation>
    <scope>NUCLEOTIDE SEQUENCE</scope>
    <source>
        <strain evidence="1">Ploen Becks lab</strain>
    </source>
</reference>
<accession>A0A814MFH7</accession>
<comment type="caution">
    <text evidence="1">The sequence shown here is derived from an EMBL/GenBank/DDBJ whole genome shotgun (WGS) entry which is preliminary data.</text>
</comment>
<dbReference type="EMBL" id="CAJNOC010006408">
    <property type="protein sequence ID" value="CAF1077318.1"/>
    <property type="molecule type" value="Genomic_DNA"/>
</dbReference>
<organism evidence="1 2">
    <name type="scientific">Brachionus calyciflorus</name>
    <dbReference type="NCBI Taxonomy" id="104777"/>
    <lineage>
        <taxon>Eukaryota</taxon>
        <taxon>Metazoa</taxon>
        <taxon>Spiralia</taxon>
        <taxon>Gnathifera</taxon>
        <taxon>Rotifera</taxon>
        <taxon>Eurotatoria</taxon>
        <taxon>Monogononta</taxon>
        <taxon>Pseudotrocha</taxon>
        <taxon>Ploima</taxon>
        <taxon>Brachionidae</taxon>
        <taxon>Brachionus</taxon>
    </lineage>
</organism>
<gene>
    <name evidence="1" type="ORF">OXX778_LOCUS20025</name>
</gene>
<protein>
    <submittedName>
        <fullName evidence="1">Uncharacterized protein</fullName>
    </submittedName>
</protein>
<keyword evidence="2" id="KW-1185">Reference proteome</keyword>
<evidence type="ECO:0000313" key="2">
    <source>
        <dbReference type="Proteomes" id="UP000663879"/>
    </source>
</evidence>
<sequence>MSPHLKRISILDKNKNRISILQLSESSEKNPRAVKRILENETDSDSEIYQIIEAKIRKPEAKAKKTEPKSKKEEKEDQLVEIQLEQFKKHYDLKINNYFKQLHETLLRLVDTIDKSLDEFKSLKKVLKIKVI</sequence>
<dbReference type="Proteomes" id="UP000663879">
    <property type="component" value="Unassembled WGS sequence"/>
</dbReference>
<evidence type="ECO:0000313" key="1">
    <source>
        <dbReference type="EMBL" id="CAF1077318.1"/>
    </source>
</evidence>
<name>A0A814MFH7_9BILA</name>
<proteinExistence type="predicted"/>
<dbReference type="AlphaFoldDB" id="A0A814MFH7"/>